<evidence type="ECO:0000256" key="1">
    <source>
        <dbReference type="SAM" id="Phobius"/>
    </source>
</evidence>
<keyword evidence="1" id="KW-1133">Transmembrane helix</keyword>
<name>A0A1X7M654_9BURK</name>
<keyword evidence="3" id="KW-1185">Reference proteome</keyword>
<feature type="transmembrane region" description="Helical" evidence="1">
    <location>
        <begin position="39"/>
        <end position="65"/>
    </location>
</feature>
<dbReference type="Proteomes" id="UP000193228">
    <property type="component" value="Unassembled WGS sequence"/>
</dbReference>
<accession>A0A1X7M654</accession>
<organism evidence="2 3">
    <name type="scientific">Paraburkholderia susongensis</name>
    <dbReference type="NCBI Taxonomy" id="1515439"/>
    <lineage>
        <taxon>Bacteria</taxon>
        <taxon>Pseudomonadati</taxon>
        <taxon>Pseudomonadota</taxon>
        <taxon>Betaproteobacteria</taxon>
        <taxon>Burkholderiales</taxon>
        <taxon>Burkholderiaceae</taxon>
        <taxon>Paraburkholderia</taxon>
    </lineage>
</organism>
<dbReference type="AlphaFoldDB" id="A0A1X7M654"/>
<sequence>MRTRIAELANLRDMKNLICSNLWPSDSDYSWREFSRWPLAAAIAAVPLSLFFAWCFIHLLLVFVFPSS</sequence>
<reference evidence="3" key="1">
    <citation type="submission" date="2017-04" db="EMBL/GenBank/DDBJ databases">
        <authorList>
            <person name="Varghese N."/>
            <person name="Submissions S."/>
        </authorList>
    </citation>
    <scope>NUCLEOTIDE SEQUENCE [LARGE SCALE GENOMIC DNA]</scope>
    <source>
        <strain evidence="3">LMG 29540</strain>
    </source>
</reference>
<protein>
    <submittedName>
        <fullName evidence="2">Uncharacterized protein</fullName>
    </submittedName>
</protein>
<evidence type="ECO:0000313" key="2">
    <source>
        <dbReference type="EMBL" id="SMG61187.1"/>
    </source>
</evidence>
<gene>
    <name evidence="2" type="ORF">SAMN06265784_1208</name>
</gene>
<evidence type="ECO:0000313" key="3">
    <source>
        <dbReference type="Proteomes" id="UP000193228"/>
    </source>
</evidence>
<proteinExistence type="predicted"/>
<keyword evidence="1" id="KW-0472">Membrane</keyword>
<dbReference type="EMBL" id="FXAT01000020">
    <property type="protein sequence ID" value="SMG61187.1"/>
    <property type="molecule type" value="Genomic_DNA"/>
</dbReference>
<keyword evidence="1" id="KW-0812">Transmembrane</keyword>